<dbReference type="EMBL" id="MNPL01001638">
    <property type="protein sequence ID" value="OQR78950.1"/>
    <property type="molecule type" value="Genomic_DNA"/>
</dbReference>
<reference evidence="13 14" key="1">
    <citation type="journal article" date="2017" name="Gigascience">
        <title>Draft genome of the honey bee ectoparasitic mite, Tropilaelaps mercedesae, is shaped by the parasitic life history.</title>
        <authorList>
            <person name="Dong X."/>
            <person name="Armstrong S.D."/>
            <person name="Xia D."/>
            <person name="Makepeace B.L."/>
            <person name="Darby A.C."/>
            <person name="Kadowaki T."/>
        </authorList>
    </citation>
    <scope>NUCLEOTIDE SEQUENCE [LARGE SCALE GENOMIC DNA]</scope>
    <source>
        <strain evidence="13">Wuxi-XJTLU</strain>
    </source>
</reference>
<evidence type="ECO:0000313" key="13">
    <source>
        <dbReference type="EMBL" id="OQR78950.1"/>
    </source>
</evidence>
<dbReference type="Proteomes" id="UP000192247">
    <property type="component" value="Unassembled WGS sequence"/>
</dbReference>
<evidence type="ECO:0000256" key="1">
    <source>
        <dbReference type="ARBA" id="ARBA00001974"/>
    </source>
</evidence>
<keyword evidence="10 11" id="KW-0472">Membrane</keyword>
<dbReference type="GO" id="GO:0006569">
    <property type="term" value="P:L-tryptophan catabolic process"/>
    <property type="evidence" value="ECO:0007669"/>
    <property type="project" value="UniProtKB-UniRule"/>
</dbReference>
<feature type="transmembrane region" description="Helical" evidence="11">
    <location>
        <begin position="395"/>
        <end position="418"/>
    </location>
</feature>
<evidence type="ECO:0000256" key="5">
    <source>
        <dbReference type="ARBA" id="ARBA00022857"/>
    </source>
</evidence>
<comment type="subcellular location">
    <subcellularLocation>
        <location evidence="10">Mitochondrion</location>
    </subcellularLocation>
    <subcellularLocation>
        <location evidence="10">Membrane</location>
        <topology evidence="10">Multi-pass membrane protein</topology>
    </subcellularLocation>
</comment>
<evidence type="ECO:0000259" key="12">
    <source>
        <dbReference type="Pfam" id="PF01494"/>
    </source>
</evidence>
<proteinExistence type="inferred from homology"/>
<dbReference type="GO" id="GO:0070189">
    <property type="term" value="P:kynurenine metabolic process"/>
    <property type="evidence" value="ECO:0007669"/>
    <property type="project" value="TreeGrafter"/>
</dbReference>
<feature type="transmembrane region" description="Helical" evidence="11">
    <location>
        <begin position="438"/>
        <end position="456"/>
    </location>
</feature>
<dbReference type="EC" id="1.14.13.9" evidence="10"/>
<keyword evidence="11" id="KW-0812">Transmembrane</keyword>
<dbReference type="SUPFAM" id="SSF51905">
    <property type="entry name" value="FAD/NAD(P)-binding domain"/>
    <property type="match status" value="1"/>
</dbReference>
<dbReference type="InParanoid" id="A0A1V9XZR7"/>
<protein>
    <recommendedName>
        <fullName evidence="10">Kynurenine 3-monooxygenase</fullName>
        <ecNumber evidence="10">1.14.13.9</ecNumber>
    </recommendedName>
    <alternativeName>
        <fullName evidence="10">Kynurenine 3-hydroxylase</fullName>
    </alternativeName>
</protein>
<sequence length="474" mass="53770">MEDLIKDNKIAIVGGGLVGAACACMLSRKGFKVDVLELRDDLRKFHASETSVGRSINLSLSVRGQATLRLLGLEDTVIQNHAIPMRARMIHDLDGTTHSIPYGKKGQCIYSVGRRYLLELLLNQAESDPNVRILFCHKLIRAEIERGEVICRSGGGEQKTLKGYRAILGCDGAFSKVRQDVIRRGRFYFEQKYIEHGYVELHIPPKNGNFQMARNFLHIWPRGEFMMIALPNQDCSYTVTLFMPFIKFEALNSPTRILEFFYKYFPDSVQFIGEESIVSTLISVRARSLVSVKCSPYHIGGRTLLLGDAAHAMLPFYGQGMNCGFEDVLILDDLLTAHGCDEPSTINFAKVFSAFSATRTEDAHAIVDLASYNYIEMRDLVNSRMFQLRKKFDGLLHFLLPDLWVPLYTSVTFSRMGYANCIANRRWQDKILKRSGRLVTILSVGTLLWFGVHWTLTHPEYMFTATSLILHDRA</sequence>
<comment type="pathway">
    <text evidence="10">Cofactor biosynthesis; NAD(+) biosynthesis; quinolinate from L-kynurenine: step 1/3.</text>
</comment>
<evidence type="ECO:0000256" key="9">
    <source>
        <dbReference type="ARBA" id="ARBA00047818"/>
    </source>
</evidence>
<keyword evidence="2 10" id="KW-0285">Flavoprotein</keyword>
<evidence type="ECO:0000256" key="2">
    <source>
        <dbReference type="ARBA" id="ARBA00022630"/>
    </source>
</evidence>
<dbReference type="STRING" id="418985.A0A1V9XZR7"/>
<keyword evidence="11" id="KW-1133">Transmembrane helix</keyword>
<comment type="cofactor">
    <cofactor evidence="1 10">
        <name>FAD</name>
        <dbReference type="ChEBI" id="CHEBI:57692"/>
    </cofactor>
</comment>
<dbReference type="GO" id="GO:0071949">
    <property type="term" value="F:FAD binding"/>
    <property type="evidence" value="ECO:0007669"/>
    <property type="project" value="InterPro"/>
</dbReference>
<comment type="catalytic activity">
    <reaction evidence="9 10">
        <text>L-kynurenine + NADPH + O2 + H(+) = 3-hydroxy-L-kynurenine + NADP(+) + H2O</text>
        <dbReference type="Rhea" id="RHEA:20545"/>
        <dbReference type="ChEBI" id="CHEBI:15377"/>
        <dbReference type="ChEBI" id="CHEBI:15378"/>
        <dbReference type="ChEBI" id="CHEBI:15379"/>
        <dbReference type="ChEBI" id="CHEBI:57783"/>
        <dbReference type="ChEBI" id="CHEBI:57959"/>
        <dbReference type="ChEBI" id="CHEBI:58125"/>
        <dbReference type="ChEBI" id="CHEBI:58349"/>
        <dbReference type="EC" id="1.14.13.9"/>
    </reaction>
</comment>
<evidence type="ECO:0000256" key="7">
    <source>
        <dbReference type="ARBA" id="ARBA00023033"/>
    </source>
</evidence>
<dbReference type="FunFam" id="3.50.50.60:FF:000129">
    <property type="entry name" value="Kynurenine 3-monooxygenase"/>
    <property type="match status" value="1"/>
</dbReference>
<dbReference type="PROSITE" id="PS51257">
    <property type="entry name" value="PROKAR_LIPOPROTEIN"/>
    <property type="match status" value="1"/>
</dbReference>
<keyword evidence="8 10" id="KW-0496">Mitochondrion</keyword>
<dbReference type="Pfam" id="PF01494">
    <property type="entry name" value="FAD_binding_3"/>
    <property type="match status" value="1"/>
</dbReference>
<dbReference type="GO" id="GO:0005741">
    <property type="term" value="C:mitochondrial outer membrane"/>
    <property type="evidence" value="ECO:0007669"/>
    <property type="project" value="TreeGrafter"/>
</dbReference>
<feature type="domain" description="FAD-binding" evidence="12">
    <location>
        <begin position="9"/>
        <end position="335"/>
    </location>
</feature>
<dbReference type="OrthoDB" id="10053569at2759"/>
<dbReference type="FunCoup" id="A0A1V9XZR7">
    <property type="interactions" value="151"/>
</dbReference>
<organism evidence="13 14">
    <name type="scientific">Tropilaelaps mercedesae</name>
    <dbReference type="NCBI Taxonomy" id="418985"/>
    <lineage>
        <taxon>Eukaryota</taxon>
        <taxon>Metazoa</taxon>
        <taxon>Ecdysozoa</taxon>
        <taxon>Arthropoda</taxon>
        <taxon>Chelicerata</taxon>
        <taxon>Arachnida</taxon>
        <taxon>Acari</taxon>
        <taxon>Parasitiformes</taxon>
        <taxon>Mesostigmata</taxon>
        <taxon>Gamasina</taxon>
        <taxon>Dermanyssoidea</taxon>
        <taxon>Laelapidae</taxon>
        <taxon>Tropilaelaps</taxon>
    </lineage>
</organism>
<dbReference type="GO" id="GO:0034354">
    <property type="term" value="P:'de novo' NAD+ biosynthetic process from L-tryptophan"/>
    <property type="evidence" value="ECO:0007669"/>
    <property type="project" value="UniProtKB-UniRule"/>
</dbReference>
<evidence type="ECO:0000256" key="6">
    <source>
        <dbReference type="ARBA" id="ARBA00023002"/>
    </source>
</evidence>
<dbReference type="PANTHER" id="PTHR46028:SF2">
    <property type="entry name" value="KYNURENINE 3-MONOOXYGENASE"/>
    <property type="match status" value="1"/>
</dbReference>
<comment type="similarity">
    <text evidence="10">Belongs to the aromatic-ring hydroxylase family. KMO subfamily.</text>
</comment>
<keyword evidence="5 10" id="KW-0521">NADP</keyword>
<evidence type="ECO:0000313" key="14">
    <source>
        <dbReference type="Proteomes" id="UP000192247"/>
    </source>
</evidence>
<dbReference type="GO" id="GO:0043420">
    <property type="term" value="P:anthranilate metabolic process"/>
    <property type="evidence" value="ECO:0007669"/>
    <property type="project" value="UniProtKB-UniRule"/>
</dbReference>
<dbReference type="HAMAP" id="MF_01971">
    <property type="entry name" value="Kynurenine_monooxygenase"/>
    <property type="match status" value="1"/>
</dbReference>
<keyword evidence="3 10" id="KW-0662">Pyridine nucleotide biosynthesis</keyword>
<keyword evidence="6 10" id="KW-0560">Oxidoreductase</keyword>
<dbReference type="PRINTS" id="PR00420">
    <property type="entry name" value="RNGMNOXGNASE"/>
</dbReference>
<comment type="caution">
    <text evidence="13">The sequence shown here is derived from an EMBL/GenBank/DDBJ whole genome shotgun (WGS) entry which is preliminary data.</text>
</comment>
<keyword evidence="4 10" id="KW-0274">FAD</keyword>
<name>A0A1V9XZR7_9ACAR</name>
<dbReference type="PANTHER" id="PTHR46028">
    <property type="entry name" value="KYNURENINE 3-MONOOXYGENASE"/>
    <property type="match status" value="1"/>
</dbReference>
<dbReference type="Gene3D" id="3.50.50.60">
    <property type="entry name" value="FAD/NAD(P)-binding domain"/>
    <property type="match status" value="1"/>
</dbReference>
<dbReference type="GO" id="GO:0019805">
    <property type="term" value="P:quinolinate biosynthetic process"/>
    <property type="evidence" value="ECO:0007669"/>
    <property type="project" value="UniProtKB-UniRule"/>
</dbReference>
<evidence type="ECO:0000256" key="11">
    <source>
        <dbReference type="SAM" id="Phobius"/>
    </source>
</evidence>
<dbReference type="AlphaFoldDB" id="A0A1V9XZR7"/>
<keyword evidence="7 10" id="KW-0503">Monooxygenase</keyword>
<comment type="function">
    <text evidence="10">Catalyzes the hydroxylation of L-kynurenine (L-Kyn) to form 3-hydroxy-L-kynurenine (L-3OHKyn). Required for synthesis of quinolinic acid.</text>
</comment>
<dbReference type="GO" id="GO:0004502">
    <property type="term" value="F:kynurenine 3-monooxygenase activity"/>
    <property type="evidence" value="ECO:0007669"/>
    <property type="project" value="UniProtKB-UniRule"/>
</dbReference>
<evidence type="ECO:0000256" key="3">
    <source>
        <dbReference type="ARBA" id="ARBA00022642"/>
    </source>
</evidence>
<dbReference type="InterPro" id="IPR002938">
    <property type="entry name" value="FAD-bd"/>
</dbReference>
<evidence type="ECO:0000256" key="4">
    <source>
        <dbReference type="ARBA" id="ARBA00022827"/>
    </source>
</evidence>
<accession>A0A1V9XZR7</accession>
<dbReference type="InterPro" id="IPR027545">
    <property type="entry name" value="Kynurenine_monooxygenase"/>
</dbReference>
<keyword evidence="14" id="KW-1185">Reference proteome</keyword>
<dbReference type="UniPathway" id="UPA00253">
    <property type="reaction ID" value="UER00328"/>
</dbReference>
<gene>
    <name evidence="13" type="ORF">BIW11_06066</name>
</gene>
<dbReference type="InterPro" id="IPR036188">
    <property type="entry name" value="FAD/NAD-bd_sf"/>
</dbReference>
<evidence type="ECO:0000256" key="8">
    <source>
        <dbReference type="ARBA" id="ARBA00023128"/>
    </source>
</evidence>
<evidence type="ECO:0000256" key="10">
    <source>
        <dbReference type="HAMAP-Rule" id="MF_03018"/>
    </source>
</evidence>